<reference evidence="2" key="1">
    <citation type="submission" date="2022-04" db="EMBL/GenBank/DDBJ databases">
        <title>Shinella lacus sp. nov., a novel member of the genus Shinella from water.</title>
        <authorList>
            <person name="Deng Y."/>
        </authorList>
    </citation>
    <scope>NUCLEOTIDE SEQUENCE</scope>
    <source>
        <strain evidence="2">JCM 31239</strain>
    </source>
</reference>
<protein>
    <submittedName>
        <fullName evidence="2">Uncharacterized protein</fullName>
    </submittedName>
</protein>
<feature type="transmembrane region" description="Helical" evidence="1">
    <location>
        <begin position="46"/>
        <end position="64"/>
    </location>
</feature>
<organism evidence="2 3">
    <name type="scientific">Shinella curvata</name>
    <dbReference type="NCBI Taxonomy" id="1817964"/>
    <lineage>
        <taxon>Bacteria</taxon>
        <taxon>Pseudomonadati</taxon>
        <taxon>Pseudomonadota</taxon>
        <taxon>Alphaproteobacteria</taxon>
        <taxon>Hyphomicrobiales</taxon>
        <taxon>Rhizobiaceae</taxon>
        <taxon>Shinella</taxon>
    </lineage>
</organism>
<keyword evidence="1" id="KW-0812">Transmembrane</keyword>
<accession>A0ABT8XDG5</accession>
<dbReference type="EMBL" id="WHSC02000005">
    <property type="protein sequence ID" value="MDO6121726.1"/>
    <property type="molecule type" value="Genomic_DNA"/>
</dbReference>
<proteinExistence type="predicted"/>
<feature type="transmembrane region" description="Helical" evidence="1">
    <location>
        <begin position="6"/>
        <end position="26"/>
    </location>
</feature>
<name>A0ABT8XDG5_9HYPH</name>
<evidence type="ECO:0000313" key="3">
    <source>
        <dbReference type="Proteomes" id="UP001177080"/>
    </source>
</evidence>
<feature type="transmembrane region" description="Helical" evidence="1">
    <location>
        <begin position="101"/>
        <end position="124"/>
    </location>
</feature>
<keyword evidence="3" id="KW-1185">Reference proteome</keyword>
<gene>
    <name evidence="2" type="ORF">GB928_011085</name>
</gene>
<keyword evidence="1" id="KW-1133">Transmembrane helix</keyword>
<dbReference type="RefSeq" id="WP_244762270.1">
    <property type="nucleotide sequence ID" value="NZ_JALJCJ010000005.1"/>
</dbReference>
<feature type="transmembrane region" description="Helical" evidence="1">
    <location>
        <begin position="70"/>
        <end position="89"/>
    </location>
</feature>
<evidence type="ECO:0000256" key="1">
    <source>
        <dbReference type="SAM" id="Phobius"/>
    </source>
</evidence>
<keyword evidence="1" id="KW-0472">Membrane</keyword>
<comment type="caution">
    <text evidence="2">The sequence shown here is derived from an EMBL/GenBank/DDBJ whole genome shotgun (WGS) entry which is preliminary data.</text>
</comment>
<sequence>MIFLTQAGLVLLSIGGLSGMLLYMALDKPKGWLAIKQIARLRQGHVDALVIGTILLALGSFTALPTAIGWTLVVSGYYTALATGALAWWPDWPTHTRLAWWLDFGSLSSFALGLTAAAVSSFVIA</sequence>
<evidence type="ECO:0000313" key="2">
    <source>
        <dbReference type="EMBL" id="MDO6121726.1"/>
    </source>
</evidence>
<dbReference type="Proteomes" id="UP001177080">
    <property type="component" value="Unassembled WGS sequence"/>
</dbReference>